<evidence type="ECO:0000313" key="14">
    <source>
        <dbReference type="EMBL" id="CAB4991471.1"/>
    </source>
</evidence>
<evidence type="ECO:0000313" key="11">
    <source>
        <dbReference type="EMBL" id="CAB4701372.1"/>
    </source>
</evidence>
<feature type="transmembrane region" description="Helical" evidence="6">
    <location>
        <begin position="89"/>
        <end position="109"/>
    </location>
</feature>
<evidence type="ECO:0000313" key="8">
    <source>
        <dbReference type="EMBL" id="CAB4371441.1"/>
    </source>
</evidence>
<dbReference type="EMBL" id="CAEZXY010000016">
    <property type="protein sequence ID" value="CAB4701372.1"/>
    <property type="molecule type" value="Genomic_DNA"/>
</dbReference>
<dbReference type="EMBL" id="CAEUNJ010000029">
    <property type="protein sequence ID" value="CAB4371441.1"/>
    <property type="molecule type" value="Genomic_DNA"/>
</dbReference>
<dbReference type="EMBL" id="CAFBNJ010000034">
    <property type="protein sequence ID" value="CAB4950928.1"/>
    <property type="molecule type" value="Genomic_DNA"/>
</dbReference>
<feature type="transmembrane region" description="Helical" evidence="6">
    <location>
        <begin position="121"/>
        <end position="141"/>
    </location>
</feature>
<dbReference type="EMBL" id="CAFBRD010000162">
    <property type="protein sequence ID" value="CAB5078742.1"/>
    <property type="molecule type" value="Genomic_DNA"/>
</dbReference>
<protein>
    <submittedName>
        <fullName evidence="8">Unannotated protein</fullName>
    </submittedName>
</protein>
<evidence type="ECO:0000256" key="3">
    <source>
        <dbReference type="ARBA" id="ARBA00022989"/>
    </source>
</evidence>
<dbReference type="AlphaFoldDB" id="A0A6J6AM99"/>
<keyword evidence="2 6" id="KW-0812">Transmembrane</keyword>
<evidence type="ECO:0000313" key="13">
    <source>
        <dbReference type="EMBL" id="CAB4950928.1"/>
    </source>
</evidence>
<evidence type="ECO:0000256" key="5">
    <source>
        <dbReference type="SAM" id="MobiDB-lite"/>
    </source>
</evidence>
<reference evidence="8" key="1">
    <citation type="submission" date="2020-05" db="EMBL/GenBank/DDBJ databases">
        <authorList>
            <person name="Chiriac C."/>
            <person name="Salcher M."/>
            <person name="Ghai R."/>
            <person name="Kavagutti S V."/>
        </authorList>
    </citation>
    <scope>NUCLEOTIDE SEQUENCE</scope>
</reference>
<evidence type="ECO:0000313" key="15">
    <source>
        <dbReference type="EMBL" id="CAB5078742.1"/>
    </source>
</evidence>
<dbReference type="EMBL" id="CAFAAD010000138">
    <property type="protein sequence ID" value="CAB4801387.1"/>
    <property type="molecule type" value="Genomic_DNA"/>
</dbReference>
<evidence type="ECO:0000313" key="9">
    <source>
        <dbReference type="EMBL" id="CAB4600737.1"/>
    </source>
</evidence>
<comment type="subcellular location">
    <subcellularLocation>
        <location evidence="1">Membrane</location>
        <topology evidence="1">Multi-pass membrane protein</topology>
    </subcellularLocation>
</comment>
<dbReference type="InterPro" id="IPR013130">
    <property type="entry name" value="Fe3_Rdtase_TM_dom"/>
</dbReference>
<keyword evidence="4 6" id="KW-0472">Membrane</keyword>
<evidence type="ECO:0000259" key="7">
    <source>
        <dbReference type="Pfam" id="PF01794"/>
    </source>
</evidence>
<dbReference type="Pfam" id="PF01794">
    <property type="entry name" value="Ferric_reduct"/>
    <property type="match status" value="1"/>
</dbReference>
<proteinExistence type="predicted"/>
<accession>A0A6J6AM99</accession>
<keyword evidence="3 6" id="KW-1133">Transmembrane helix</keyword>
<feature type="transmembrane region" description="Helical" evidence="6">
    <location>
        <begin position="12"/>
        <end position="30"/>
    </location>
</feature>
<feature type="domain" description="Ferric oxidoreductase" evidence="7">
    <location>
        <begin position="44"/>
        <end position="132"/>
    </location>
</feature>
<name>A0A6J6AM99_9ZZZZ</name>
<dbReference type="EMBL" id="CAEZTY010000124">
    <property type="protein sequence ID" value="CAB4600737.1"/>
    <property type="molecule type" value="Genomic_DNA"/>
</dbReference>
<dbReference type="EMBL" id="CAFBOK010000163">
    <property type="protein sequence ID" value="CAB4991471.1"/>
    <property type="molecule type" value="Genomic_DNA"/>
</dbReference>
<dbReference type="EMBL" id="CAEZVC010000036">
    <property type="protein sequence ID" value="CAB4620826.1"/>
    <property type="molecule type" value="Genomic_DNA"/>
</dbReference>
<evidence type="ECO:0000256" key="1">
    <source>
        <dbReference type="ARBA" id="ARBA00004141"/>
    </source>
</evidence>
<organism evidence="8">
    <name type="scientific">freshwater metagenome</name>
    <dbReference type="NCBI Taxonomy" id="449393"/>
    <lineage>
        <taxon>unclassified sequences</taxon>
        <taxon>metagenomes</taxon>
        <taxon>ecological metagenomes</taxon>
    </lineage>
</organism>
<evidence type="ECO:0000313" key="10">
    <source>
        <dbReference type="EMBL" id="CAB4620826.1"/>
    </source>
</evidence>
<feature type="transmembrane region" description="Helical" evidence="6">
    <location>
        <begin position="147"/>
        <end position="166"/>
    </location>
</feature>
<evidence type="ECO:0000256" key="4">
    <source>
        <dbReference type="ARBA" id="ARBA00023136"/>
    </source>
</evidence>
<evidence type="ECO:0000256" key="6">
    <source>
        <dbReference type="SAM" id="Phobius"/>
    </source>
</evidence>
<evidence type="ECO:0000256" key="2">
    <source>
        <dbReference type="ARBA" id="ARBA00022692"/>
    </source>
</evidence>
<sequence>MSDVLWFLTRSSGIIATVLIAAAIIDGFIYSGREGGQRLRPVWWVDLHRGLGGYALIFTVFHLLTAYGADLGYRVIDIIIPGVSKQSTMAMTLGVLAFYAMLITVFTTWPKRRFRRRIWHAIHLLSLPAAIAIGVHGWQMGTDSRTGWYIAAMVVLTGLVMYPAGLRVSGIVRTRQDRQRNTDASTSSALPDFLSYPSSPPSSPPALSGGNK</sequence>
<feature type="transmembrane region" description="Helical" evidence="6">
    <location>
        <begin position="51"/>
        <end position="69"/>
    </location>
</feature>
<gene>
    <name evidence="9" type="ORF">UFOPK1762_01906</name>
    <name evidence="10" type="ORF">UFOPK1906_00755</name>
    <name evidence="11" type="ORF">UFOPK2624_00566</name>
    <name evidence="12" type="ORF">UFOPK2969_01492</name>
    <name evidence="13" type="ORF">UFOPK3785_00830</name>
    <name evidence="14" type="ORF">UFOPK3927_01324</name>
    <name evidence="8" type="ORF">UFOPK4201_00831</name>
    <name evidence="15" type="ORF">UFOPK4371_01896</name>
</gene>
<feature type="region of interest" description="Disordered" evidence="5">
    <location>
        <begin position="175"/>
        <end position="212"/>
    </location>
</feature>
<evidence type="ECO:0000313" key="12">
    <source>
        <dbReference type="EMBL" id="CAB4801387.1"/>
    </source>
</evidence>